<comment type="similarity">
    <text evidence="1">Belongs to the glycosyltransferase 2 family.</text>
</comment>
<dbReference type="EC" id="2.4.1.212" evidence="3"/>
<feature type="domain" description="Glycosyltransferase 2-like" evidence="2">
    <location>
        <begin position="215"/>
        <end position="352"/>
    </location>
</feature>
<dbReference type="EMBL" id="CP010587">
    <property type="protein sequence ID" value="AKP80297.1"/>
    <property type="molecule type" value="Genomic_DNA"/>
</dbReference>
<dbReference type="GO" id="GO:0050501">
    <property type="term" value="F:hyaluronan synthase activity"/>
    <property type="evidence" value="ECO:0007669"/>
    <property type="project" value="UniProtKB-EC"/>
</dbReference>
<sequence>MARILKGGGVYMKDIHLFLIGYVNSSSIKKAIDSVHLINNRIDEIIILDIPESLNQLGLTFEGAKTKCINLLDNDLGLTLNHHIQSLSCEYVMFLYSYDYLDNSITKHQLALDDEKVVMTYDITINNKVIQRPFLSKASFLQQHPFSLRCHIPFKESVLPSWLSTVDELSIASSPNKLVNQTFIDKTSSNLQKLNFIEKYQQKLEKQNLAPSIAVIIANYNMANYVGIAINSCILQSSLPEQIIVVDDGSNDHSLEIIKSFKNTPGFRFLSKDNGGKARALNAALSYVETEFVMELDADDWLDPDAFYTIRRCLENLKEDVAVLYGNLRAWKQNGEENIRYKGLRKGRAILNRNDLLSYVFPLGPRIYRTSTLKQNNGFPLIDFEGGRMYEDVSVLNDLIKTHRLLYKDMTVYNVREHPLSITKKNHSSWSDFLKYLD</sequence>
<gene>
    <name evidence="3" type="primary">hyaD_3</name>
    <name evidence="3" type="ORF">AS52_05399</name>
</gene>
<accession>A0A806TXE7</accession>
<evidence type="ECO:0000313" key="4">
    <source>
        <dbReference type="Proteomes" id="UP000036410"/>
    </source>
</evidence>
<dbReference type="InterPro" id="IPR029044">
    <property type="entry name" value="Nucleotide-diphossugar_trans"/>
</dbReference>
<evidence type="ECO:0000259" key="2">
    <source>
        <dbReference type="Pfam" id="PF00535"/>
    </source>
</evidence>
<dbReference type="Pfam" id="PF00535">
    <property type="entry name" value="Glycos_transf_2"/>
    <property type="match status" value="1"/>
</dbReference>
<evidence type="ECO:0000313" key="3">
    <source>
        <dbReference type="EMBL" id="AKP80297.1"/>
    </source>
</evidence>
<dbReference type="AlphaFoldDB" id="A0A806TXE7"/>
<name>A0A806TXE7_PRIMG</name>
<dbReference type="RefSeq" id="WP_034327521.1">
    <property type="nucleotide sequence ID" value="NZ_CP010587.1"/>
</dbReference>
<dbReference type="SUPFAM" id="SSF53448">
    <property type="entry name" value="Nucleotide-diphospho-sugar transferases"/>
    <property type="match status" value="1"/>
</dbReference>
<keyword evidence="3" id="KW-0614">Plasmid</keyword>
<keyword evidence="3" id="KW-0328">Glycosyltransferase</keyword>
<protein>
    <submittedName>
        <fullName evidence="3">Hyaluronan synthase</fullName>
        <ecNumber evidence="3">2.4.1.212</ecNumber>
    </submittedName>
</protein>
<dbReference type="Proteomes" id="UP000036410">
    <property type="component" value="Plasmid p1"/>
</dbReference>
<dbReference type="CDD" id="cd00761">
    <property type="entry name" value="Glyco_tranf_GTA_type"/>
    <property type="match status" value="1"/>
</dbReference>
<proteinExistence type="inferred from homology"/>
<dbReference type="PANTHER" id="PTHR22916">
    <property type="entry name" value="GLYCOSYLTRANSFERASE"/>
    <property type="match status" value="1"/>
</dbReference>
<geneLocation type="plasmid" evidence="3 4">
    <name>p1</name>
</geneLocation>
<organism evidence="3 4">
    <name type="scientific">Priestia megaterium Q3</name>
    <dbReference type="NCBI Taxonomy" id="1452722"/>
    <lineage>
        <taxon>Bacteria</taxon>
        <taxon>Bacillati</taxon>
        <taxon>Bacillota</taxon>
        <taxon>Bacilli</taxon>
        <taxon>Bacillales</taxon>
        <taxon>Bacillaceae</taxon>
        <taxon>Priestia</taxon>
    </lineage>
</organism>
<dbReference type="Gene3D" id="3.90.550.10">
    <property type="entry name" value="Spore Coat Polysaccharide Biosynthesis Protein SpsA, Chain A"/>
    <property type="match status" value="1"/>
</dbReference>
<dbReference type="PANTHER" id="PTHR22916:SF3">
    <property type="entry name" value="UDP-GLCNAC:BETAGAL BETA-1,3-N-ACETYLGLUCOSAMINYLTRANSFERASE-LIKE PROTEIN 1"/>
    <property type="match status" value="1"/>
</dbReference>
<dbReference type="InterPro" id="IPR001173">
    <property type="entry name" value="Glyco_trans_2-like"/>
</dbReference>
<evidence type="ECO:0000256" key="1">
    <source>
        <dbReference type="ARBA" id="ARBA00006739"/>
    </source>
</evidence>
<reference evidence="3 4" key="1">
    <citation type="submission" date="2015-01" db="EMBL/GenBank/DDBJ databases">
        <title>Genome sequence of bacillus megaterium Q3.</title>
        <authorList>
            <person name="Wang Y."/>
            <person name="Luo K."/>
            <person name="Bai L."/>
            <person name="Luo F."/>
        </authorList>
    </citation>
    <scope>NUCLEOTIDE SEQUENCE [LARGE SCALE GENOMIC DNA]</scope>
    <source>
        <strain evidence="3 4">Q3</strain>
        <plasmid evidence="3 4">p1</plasmid>
    </source>
</reference>
<keyword evidence="3" id="KW-0808">Transferase</keyword>